<evidence type="ECO:0000256" key="13">
    <source>
        <dbReference type="ARBA" id="ARBA00023004"/>
    </source>
</evidence>
<gene>
    <name evidence="18" type="ORF">CAC42_1954</name>
</gene>
<sequence>MGRDDFLSAAEVEERIEAGETLLVYEGDVLRLDNWMDKHPGGRLAIQHMVGRDATDQIQVTSKSLTKVQKRMKHFRVGRAQSPWINLTPPIQRAIKTAVVEQRCDTPTSQCEPIDSQDARSVHKRREAFPDYHHSEDYADEAVRKEIEKDLANYPSLDPVTQHAISERYKVLAKRVEDEGFYDCNYSAYARETARYLTLFACFFVALRSQWYITSACFLGLFWQQIMFTAHDAGHLAITHDFKIDTVIACFIADFCCGLSMGWWKSSHNVHHLVTNLPEHDPDIQNVPVFATSPSFFQSIHSSYYDFTFNWDAVADHTVPVQAWSYYPIMAIARFNLYLLSWLYLISARSTSFGNAWWTRPLELVFMACYWFLFGYCVLWLSIPTWKMRVAFVLVSHIITMVLHVQITLSHFGMSTSDLGSAESFAQHQLRTTMDVDCPAWLDFFHGGLQFQAVHHLFPRVPRHNLRRLQVLVKEFANDINVEYKILGFVDGNKEVLSRLSDVAKQAKLLYQCRQ</sequence>
<evidence type="ECO:0000256" key="7">
    <source>
        <dbReference type="ARBA" id="ARBA00022617"/>
    </source>
</evidence>
<reference evidence="18 19" key="1">
    <citation type="submission" date="2017-06" db="EMBL/GenBank/DDBJ databases">
        <title>Draft genome sequence of a variant of Elsinoe murrayae.</title>
        <authorList>
            <person name="Cheng Q."/>
        </authorList>
    </citation>
    <scope>NUCLEOTIDE SEQUENCE [LARGE SCALE GENOMIC DNA]</scope>
    <source>
        <strain evidence="18 19">CQ-2017a</strain>
    </source>
</reference>
<feature type="transmembrane region" description="Helical" evidence="16">
    <location>
        <begin position="196"/>
        <end position="223"/>
    </location>
</feature>
<evidence type="ECO:0000256" key="12">
    <source>
        <dbReference type="ARBA" id="ARBA00023002"/>
    </source>
</evidence>
<dbReference type="PANTHER" id="PTHR19353">
    <property type="entry name" value="FATTY ACID DESATURASE 2"/>
    <property type="match status" value="1"/>
</dbReference>
<dbReference type="GO" id="GO:0046872">
    <property type="term" value="F:metal ion binding"/>
    <property type="evidence" value="ECO:0007669"/>
    <property type="project" value="UniProtKB-KW"/>
</dbReference>
<evidence type="ECO:0000256" key="3">
    <source>
        <dbReference type="ARBA" id="ARBA00004991"/>
    </source>
</evidence>
<comment type="similarity">
    <text evidence="4">Belongs to the fatty acid desaturase type 1 family.</text>
</comment>
<evidence type="ECO:0000256" key="4">
    <source>
        <dbReference type="ARBA" id="ARBA00009295"/>
    </source>
</evidence>
<dbReference type="GO" id="GO:0016020">
    <property type="term" value="C:membrane"/>
    <property type="evidence" value="ECO:0007669"/>
    <property type="project" value="UniProtKB-SubCell"/>
</dbReference>
<keyword evidence="15 16" id="KW-0472">Membrane</keyword>
<dbReference type="InterPro" id="IPR036400">
    <property type="entry name" value="Cyt_B5-like_heme/steroid_sf"/>
</dbReference>
<dbReference type="STRING" id="2082308.A0A2K1QMH9"/>
<evidence type="ECO:0000256" key="1">
    <source>
        <dbReference type="ARBA" id="ARBA00004141"/>
    </source>
</evidence>
<dbReference type="UniPathway" id="UPA00222"/>
<evidence type="ECO:0000256" key="10">
    <source>
        <dbReference type="ARBA" id="ARBA00022919"/>
    </source>
</evidence>
<evidence type="ECO:0000256" key="6">
    <source>
        <dbReference type="ARBA" id="ARBA00016939"/>
    </source>
</evidence>
<dbReference type="PANTHER" id="PTHR19353:SF30">
    <property type="entry name" value="DELTA 8-(E)-SPHINGOLIPID DESATURASE"/>
    <property type="match status" value="1"/>
</dbReference>
<name>A0A2K1QMH9_9PEZI</name>
<keyword evidence="9" id="KW-0479">Metal-binding</keyword>
<evidence type="ECO:0000256" key="9">
    <source>
        <dbReference type="ARBA" id="ARBA00022723"/>
    </source>
</evidence>
<dbReference type="PIRSF" id="PIRSF015921">
    <property type="entry name" value="FA_sphinglp_des"/>
    <property type="match status" value="1"/>
</dbReference>
<evidence type="ECO:0000256" key="16">
    <source>
        <dbReference type="SAM" id="Phobius"/>
    </source>
</evidence>
<keyword evidence="19" id="KW-1185">Reference proteome</keyword>
<accession>A0A2K1QMH9</accession>
<comment type="pathway">
    <text evidence="3">Sphingolipid metabolism.</text>
</comment>
<dbReference type="InParanoid" id="A0A2K1QMH9"/>
<evidence type="ECO:0000256" key="8">
    <source>
        <dbReference type="ARBA" id="ARBA00022692"/>
    </source>
</evidence>
<dbReference type="SMART" id="SM01117">
    <property type="entry name" value="Cyt-b5"/>
    <property type="match status" value="1"/>
</dbReference>
<comment type="pathway">
    <text evidence="2">Lipid metabolism; sphingolipid metabolism.</text>
</comment>
<evidence type="ECO:0000256" key="11">
    <source>
        <dbReference type="ARBA" id="ARBA00022989"/>
    </source>
</evidence>
<evidence type="ECO:0000313" key="18">
    <source>
        <dbReference type="EMBL" id="PNS16191.1"/>
    </source>
</evidence>
<evidence type="ECO:0000259" key="17">
    <source>
        <dbReference type="PROSITE" id="PS50255"/>
    </source>
</evidence>
<dbReference type="PROSITE" id="PS50255">
    <property type="entry name" value="CYTOCHROME_B5_2"/>
    <property type="match status" value="1"/>
</dbReference>
<dbReference type="EC" id="1.14.19.18" evidence="5"/>
<dbReference type="InterPro" id="IPR012171">
    <property type="entry name" value="Fatty_acid_desaturase"/>
</dbReference>
<comment type="subcellular location">
    <subcellularLocation>
        <location evidence="1">Membrane</location>
        <topology evidence="1">Multi-pass membrane protein</topology>
    </subcellularLocation>
</comment>
<organism evidence="18 19">
    <name type="scientific">Sphaceloma murrayae</name>
    <dbReference type="NCBI Taxonomy" id="2082308"/>
    <lineage>
        <taxon>Eukaryota</taxon>
        <taxon>Fungi</taxon>
        <taxon>Dikarya</taxon>
        <taxon>Ascomycota</taxon>
        <taxon>Pezizomycotina</taxon>
        <taxon>Dothideomycetes</taxon>
        <taxon>Dothideomycetidae</taxon>
        <taxon>Myriangiales</taxon>
        <taxon>Elsinoaceae</taxon>
        <taxon>Sphaceloma</taxon>
    </lineage>
</organism>
<dbReference type="Pfam" id="PF00487">
    <property type="entry name" value="FA_desaturase"/>
    <property type="match status" value="1"/>
</dbReference>
<dbReference type="CDD" id="cd03506">
    <property type="entry name" value="Delta6-FADS-like"/>
    <property type="match status" value="1"/>
</dbReference>
<dbReference type="Proteomes" id="UP000243797">
    <property type="component" value="Unassembled WGS sequence"/>
</dbReference>
<dbReference type="InterPro" id="IPR005804">
    <property type="entry name" value="FA_desaturase_dom"/>
</dbReference>
<feature type="domain" description="Cytochrome b5 heme-binding" evidence="17">
    <location>
        <begin position="4"/>
        <end position="81"/>
    </location>
</feature>
<evidence type="ECO:0000256" key="14">
    <source>
        <dbReference type="ARBA" id="ARBA00023098"/>
    </source>
</evidence>
<dbReference type="OrthoDB" id="260091at2759"/>
<dbReference type="Gene3D" id="3.10.120.10">
    <property type="entry name" value="Cytochrome b5-like heme/steroid binding domain"/>
    <property type="match status" value="1"/>
</dbReference>
<keyword evidence="14" id="KW-0443">Lipid metabolism</keyword>
<dbReference type="SUPFAM" id="SSF55856">
    <property type="entry name" value="Cytochrome b5-like heme/steroid binding domain"/>
    <property type="match status" value="1"/>
</dbReference>
<dbReference type="GO" id="GO:0016717">
    <property type="term" value="F:oxidoreductase activity, acting on paired donors, with oxidation of a pair of donors resulting in the reduction of molecular oxygen to two molecules of water"/>
    <property type="evidence" value="ECO:0007669"/>
    <property type="project" value="TreeGrafter"/>
</dbReference>
<dbReference type="InterPro" id="IPR001199">
    <property type="entry name" value="Cyt_B5-like_heme/steroid-bd"/>
</dbReference>
<evidence type="ECO:0000256" key="2">
    <source>
        <dbReference type="ARBA" id="ARBA00004760"/>
    </source>
</evidence>
<keyword evidence="10" id="KW-0746">Sphingolipid metabolism</keyword>
<feature type="transmembrane region" description="Helical" evidence="16">
    <location>
        <begin position="324"/>
        <end position="344"/>
    </location>
</feature>
<keyword evidence="11 16" id="KW-1133">Transmembrane helix</keyword>
<dbReference type="EMBL" id="NKHZ01000059">
    <property type="protein sequence ID" value="PNS16191.1"/>
    <property type="molecule type" value="Genomic_DNA"/>
</dbReference>
<evidence type="ECO:0000256" key="5">
    <source>
        <dbReference type="ARBA" id="ARBA00012019"/>
    </source>
</evidence>
<feature type="transmembrane region" description="Helical" evidence="16">
    <location>
        <begin position="364"/>
        <end position="383"/>
    </location>
</feature>
<keyword evidence="12" id="KW-0560">Oxidoreductase</keyword>
<dbReference type="GO" id="GO:0006665">
    <property type="term" value="P:sphingolipid metabolic process"/>
    <property type="evidence" value="ECO:0007669"/>
    <property type="project" value="UniProtKB-UniPathway"/>
</dbReference>
<dbReference type="Pfam" id="PF00173">
    <property type="entry name" value="Cyt-b5"/>
    <property type="match status" value="1"/>
</dbReference>
<evidence type="ECO:0000256" key="15">
    <source>
        <dbReference type="ARBA" id="ARBA00023136"/>
    </source>
</evidence>
<comment type="caution">
    <text evidence="18">The sequence shown here is derived from an EMBL/GenBank/DDBJ whole genome shotgun (WGS) entry which is preliminary data.</text>
</comment>
<evidence type="ECO:0000313" key="19">
    <source>
        <dbReference type="Proteomes" id="UP000243797"/>
    </source>
</evidence>
<proteinExistence type="inferred from homology"/>
<protein>
    <recommendedName>
        <fullName evidence="6">Delta 8-(E)-sphingolipid desaturase</fullName>
        <ecNumber evidence="5">1.14.19.18</ecNumber>
    </recommendedName>
</protein>
<keyword evidence="7" id="KW-0349">Heme</keyword>
<dbReference type="AlphaFoldDB" id="A0A2K1QMH9"/>
<keyword evidence="13" id="KW-0408">Iron</keyword>
<feature type="transmembrane region" description="Helical" evidence="16">
    <location>
        <begin position="389"/>
        <end position="409"/>
    </location>
</feature>
<keyword evidence="8 16" id="KW-0812">Transmembrane</keyword>